<keyword evidence="1" id="KW-0479">Metal-binding</keyword>
<dbReference type="OrthoDB" id="687730at2759"/>
<evidence type="ECO:0000256" key="3">
    <source>
        <dbReference type="ARBA" id="ARBA00022833"/>
    </source>
</evidence>
<accession>A0A813TE56</accession>
<evidence type="ECO:0000259" key="7">
    <source>
        <dbReference type="PROSITE" id="PS50234"/>
    </source>
</evidence>
<feature type="region of interest" description="Disordered" evidence="5">
    <location>
        <begin position="125"/>
        <end position="162"/>
    </location>
</feature>
<dbReference type="SMART" id="SM00184">
    <property type="entry name" value="RING"/>
    <property type="match status" value="1"/>
</dbReference>
<keyword evidence="3" id="KW-0862">Zinc</keyword>
<dbReference type="GO" id="GO:0008270">
    <property type="term" value="F:zinc ion binding"/>
    <property type="evidence" value="ECO:0007669"/>
    <property type="project" value="UniProtKB-KW"/>
</dbReference>
<dbReference type="InterPro" id="IPR051266">
    <property type="entry name" value="CLCR"/>
</dbReference>
<feature type="compositionally biased region" description="Low complexity" evidence="5">
    <location>
        <begin position="137"/>
        <end position="162"/>
    </location>
</feature>
<gene>
    <name evidence="8" type="ORF">BJG266_LOCUS5698</name>
    <name evidence="9" type="ORF">QVE165_LOCUS61507</name>
</gene>
<dbReference type="Proteomes" id="UP000663877">
    <property type="component" value="Unassembled WGS sequence"/>
</dbReference>
<proteinExistence type="predicted"/>
<dbReference type="SMART" id="SM00327">
    <property type="entry name" value="VWA"/>
    <property type="match status" value="1"/>
</dbReference>
<reference evidence="8" key="1">
    <citation type="submission" date="2021-02" db="EMBL/GenBank/DDBJ databases">
        <authorList>
            <person name="Nowell W R."/>
        </authorList>
    </citation>
    <scope>NUCLEOTIDE SEQUENCE</scope>
</reference>
<dbReference type="Pfam" id="PF25524">
    <property type="entry name" value="RSLD_CPSF6"/>
    <property type="match status" value="1"/>
</dbReference>
<dbReference type="Proteomes" id="UP000663832">
    <property type="component" value="Unassembled WGS sequence"/>
</dbReference>
<dbReference type="EMBL" id="CAJNOM010004009">
    <property type="protein sequence ID" value="CAF1651623.1"/>
    <property type="molecule type" value="Genomic_DNA"/>
</dbReference>
<feature type="domain" description="VWFA" evidence="7">
    <location>
        <begin position="246"/>
        <end position="417"/>
    </location>
</feature>
<comment type="caution">
    <text evidence="8">The sequence shown here is derived from an EMBL/GenBank/DDBJ whole genome shotgun (WGS) entry which is preliminary data.</text>
</comment>
<evidence type="ECO:0000313" key="9">
    <source>
        <dbReference type="EMBL" id="CAF1651623.1"/>
    </source>
</evidence>
<evidence type="ECO:0000313" key="11">
    <source>
        <dbReference type="Proteomes" id="UP000663877"/>
    </source>
</evidence>
<evidence type="ECO:0000256" key="1">
    <source>
        <dbReference type="ARBA" id="ARBA00022723"/>
    </source>
</evidence>
<dbReference type="AlphaFoldDB" id="A0A813TE56"/>
<dbReference type="Pfam" id="PF00097">
    <property type="entry name" value="zf-C3HC4"/>
    <property type="match status" value="1"/>
</dbReference>
<evidence type="ECO:0000256" key="2">
    <source>
        <dbReference type="ARBA" id="ARBA00022771"/>
    </source>
</evidence>
<dbReference type="SUPFAM" id="SSF57850">
    <property type="entry name" value="RING/U-box"/>
    <property type="match status" value="1"/>
</dbReference>
<feature type="domain" description="RING-type" evidence="6">
    <location>
        <begin position="16"/>
        <end position="58"/>
    </location>
</feature>
<evidence type="ECO:0000256" key="5">
    <source>
        <dbReference type="SAM" id="MobiDB-lite"/>
    </source>
</evidence>
<evidence type="ECO:0000259" key="6">
    <source>
        <dbReference type="PROSITE" id="PS50089"/>
    </source>
</evidence>
<dbReference type="InterPro" id="IPR018957">
    <property type="entry name" value="Znf_C3HC4_RING-type"/>
</dbReference>
<dbReference type="InterPro" id="IPR001841">
    <property type="entry name" value="Znf_RING"/>
</dbReference>
<dbReference type="InterPro" id="IPR013083">
    <property type="entry name" value="Znf_RING/FYVE/PHD"/>
</dbReference>
<dbReference type="PROSITE" id="PS50089">
    <property type="entry name" value="ZF_RING_2"/>
    <property type="match status" value="1"/>
</dbReference>
<sequence length="648" mass="72849">MTTLNISQTSNTDEACSICLSPLTQRDLDVFTTTCHHKFHFQCLAKHIRAKNNQCPLCGTRLNSLVNILNCSSTITTTTTNKTPLAIQNVRKQEVASIQTIPSTNRKNTWTKLTKSLSKAFRLRRPTSRISNSPGTSNASRISRPSINSSNRSFRPNFSNQNSSAEDLIDEKAVRALSARIQAARQQYKEGDHEFPLITLTTTLEFGGQESTKESNIYGMVTLKAPSIFSNITNEKELDELHVPIDLVCVVDQSISMLKVKMPLLKETLNYIVDQMGSLDRLSIISFNTQAFDRSNGLKLMTLENKQAIRNAITNEISAVGGTLIGNGLTMAIEQLRNRRTTNPLGAILLLTDGQDNLPHDYTSLMESLPEDVVCHSFAYGPDHNAGLLSQLAEQGHEGTFTYIDQVDAIGPSFGTVLGGLFTCIAKQLYIKLEFDQDYKITHTHTTYKYKSKDLPSEQLTFNMTDLNADENRNLVFQLSVPIIKSSNEDNANNNIIGHASLQYIDTYSNQIIHTPSVPFILSRPNQIDPQSSLLQINHTLDVQRNRAETSQILRRAVEIHDYTHAHEIIKNQIEKIRSSISAQDPLCQQLICDLEHQYSNQREFKTIMTNTYRQHGQERATYSTNKTTSTAHYMTSGQERLKKKFVE</sequence>
<keyword evidence="10" id="KW-1185">Reference proteome</keyword>
<dbReference type="PANTHER" id="PTHR10579:SF43">
    <property type="entry name" value="ZINC FINGER (C3HC4-TYPE RING FINGER) FAMILY PROTEIN"/>
    <property type="match status" value="1"/>
</dbReference>
<dbReference type="Pfam" id="PF00092">
    <property type="entry name" value="VWA"/>
    <property type="match status" value="1"/>
</dbReference>
<evidence type="ECO:0000313" key="10">
    <source>
        <dbReference type="Proteomes" id="UP000663832"/>
    </source>
</evidence>
<dbReference type="SUPFAM" id="SSF53300">
    <property type="entry name" value="vWA-like"/>
    <property type="match status" value="1"/>
</dbReference>
<dbReference type="InterPro" id="IPR036465">
    <property type="entry name" value="vWFA_dom_sf"/>
</dbReference>
<name>A0A813TE56_9BILA</name>
<evidence type="ECO:0000313" key="8">
    <source>
        <dbReference type="EMBL" id="CAF0810325.1"/>
    </source>
</evidence>
<keyword evidence="2 4" id="KW-0863">Zinc-finger</keyword>
<dbReference type="Gene3D" id="3.40.50.410">
    <property type="entry name" value="von Willebrand factor, type A domain"/>
    <property type="match status" value="1"/>
</dbReference>
<dbReference type="CDD" id="cd16448">
    <property type="entry name" value="RING-H2"/>
    <property type="match status" value="1"/>
</dbReference>
<dbReference type="EMBL" id="CAJNOI010000015">
    <property type="protein sequence ID" value="CAF0810325.1"/>
    <property type="molecule type" value="Genomic_DNA"/>
</dbReference>
<dbReference type="InterPro" id="IPR057951">
    <property type="entry name" value="CPSF6/7_RSLD_N"/>
</dbReference>
<dbReference type="PROSITE" id="PS50234">
    <property type="entry name" value="VWFA"/>
    <property type="match status" value="1"/>
</dbReference>
<dbReference type="InterPro" id="IPR002035">
    <property type="entry name" value="VWF_A"/>
</dbReference>
<organism evidence="8 11">
    <name type="scientific">Adineta steineri</name>
    <dbReference type="NCBI Taxonomy" id="433720"/>
    <lineage>
        <taxon>Eukaryota</taxon>
        <taxon>Metazoa</taxon>
        <taxon>Spiralia</taxon>
        <taxon>Gnathifera</taxon>
        <taxon>Rotifera</taxon>
        <taxon>Eurotatoria</taxon>
        <taxon>Bdelloidea</taxon>
        <taxon>Adinetida</taxon>
        <taxon>Adinetidae</taxon>
        <taxon>Adineta</taxon>
    </lineage>
</organism>
<dbReference type="PANTHER" id="PTHR10579">
    <property type="entry name" value="CALCIUM-ACTIVATED CHLORIDE CHANNEL REGULATOR"/>
    <property type="match status" value="1"/>
</dbReference>
<evidence type="ECO:0000256" key="4">
    <source>
        <dbReference type="PROSITE-ProRule" id="PRU00175"/>
    </source>
</evidence>
<protein>
    <submittedName>
        <fullName evidence="8">Uncharacterized protein</fullName>
    </submittedName>
</protein>
<dbReference type="Gene3D" id="3.30.40.10">
    <property type="entry name" value="Zinc/RING finger domain, C3HC4 (zinc finger)"/>
    <property type="match status" value="1"/>
</dbReference>